<feature type="transmembrane region" description="Helical" evidence="1">
    <location>
        <begin position="7"/>
        <end position="29"/>
    </location>
</feature>
<evidence type="ECO:0000256" key="1">
    <source>
        <dbReference type="SAM" id="Phobius"/>
    </source>
</evidence>
<accession>A0A850R550</accession>
<reference evidence="3 4" key="1">
    <citation type="submission" date="2020-06" db="EMBL/GenBank/DDBJ databases">
        <authorList>
            <person name="Kang J."/>
        </authorList>
    </citation>
    <scope>NUCLEOTIDE SEQUENCE [LARGE SCALE GENOMIC DNA]</scope>
    <source>
        <strain evidence="3 4">DCY120</strain>
    </source>
</reference>
<dbReference type="RefSeq" id="WP_176943255.1">
    <property type="nucleotide sequence ID" value="NZ_JABZEC010000008.1"/>
</dbReference>
<feature type="domain" description="VanZ-like" evidence="2">
    <location>
        <begin position="11"/>
        <end position="156"/>
    </location>
</feature>
<feature type="transmembrane region" description="Helical" evidence="1">
    <location>
        <begin position="81"/>
        <end position="98"/>
    </location>
</feature>
<dbReference type="PIRSF" id="PIRSF019083">
    <property type="entry name" value="UCP019083_VanZ"/>
    <property type="match status" value="1"/>
</dbReference>
<keyword evidence="1" id="KW-0812">Transmembrane</keyword>
<dbReference type="EMBL" id="JABZEC010000008">
    <property type="protein sequence ID" value="NVY97091.1"/>
    <property type="molecule type" value="Genomic_DNA"/>
</dbReference>
<keyword evidence="1" id="KW-1133">Transmembrane helix</keyword>
<dbReference type="NCBIfam" id="NF037970">
    <property type="entry name" value="vanZ_1"/>
    <property type="match status" value="1"/>
</dbReference>
<name>A0A850R550_9LACO</name>
<keyword evidence="1" id="KW-0472">Membrane</keyword>
<evidence type="ECO:0000313" key="4">
    <source>
        <dbReference type="Proteomes" id="UP000563523"/>
    </source>
</evidence>
<dbReference type="InterPro" id="IPR016747">
    <property type="entry name" value="Phosphotransbutyrylase"/>
</dbReference>
<dbReference type="Proteomes" id="UP000563523">
    <property type="component" value="Unassembled WGS sequence"/>
</dbReference>
<proteinExistence type="predicted"/>
<dbReference type="AlphaFoldDB" id="A0A850R550"/>
<feature type="transmembrane region" description="Helical" evidence="1">
    <location>
        <begin position="105"/>
        <end position="122"/>
    </location>
</feature>
<evidence type="ECO:0000313" key="3">
    <source>
        <dbReference type="EMBL" id="NVY97091.1"/>
    </source>
</evidence>
<keyword evidence="4" id="KW-1185">Reference proteome</keyword>
<organism evidence="3 4">
    <name type="scientific">Bombilactobacillus apium</name>
    <dbReference type="NCBI Taxonomy" id="2675299"/>
    <lineage>
        <taxon>Bacteria</taxon>
        <taxon>Bacillati</taxon>
        <taxon>Bacillota</taxon>
        <taxon>Bacilli</taxon>
        <taxon>Lactobacillales</taxon>
        <taxon>Lactobacillaceae</taxon>
        <taxon>Bombilactobacillus</taxon>
    </lineage>
</organism>
<gene>
    <name evidence="3" type="ORF">HU830_08150</name>
</gene>
<evidence type="ECO:0000259" key="2">
    <source>
        <dbReference type="Pfam" id="PF04892"/>
    </source>
</evidence>
<comment type="caution">
    <text evidence="3">The sequence shown here is derived from an EMBL/GenBank/DDBJ whole genome shotgun (WGS) entry which is preliminary data.</text>
</comment>
<dbReference type="Pfam" id="PF04892">
    <property type="entry name" value="VanZ"/>
    <property type="match status" value="1"/>
</dbReference>
<protein>
    <submittedName>
        <fullName evidence="3">VanZ family protein</fullName>
    </submittedName>
</protein>
<sequence length="172" mass="19984">MKTDKKYWLWLIAVFLVLVGLFVSSSMTYQQQTSVPFLEKHLSQRPGLAFLRQFQFNYGGKTQSVTAVGYFKFLEFLIRKLAHLSVFALLAGFSFMFLKSELRHWWVAPIVAWLVATGIAGFDEFHESLTGGRTPLIQDVMLDSVGAIIGIFVALICWRIYYDWRHRKQRKH</sequence>
<dbReference type="InterPro" id="IPR006976">
    <property type="entry name" value="VanZ-like"/>
</dbReference>
<feature type="transmembrane region" description="Helical" evidence="1">
    <location>
        <begin position="142"/>
        <end position="162"/>
    </location>
</feature>